<evidence type="ECO:0000313" key="7">
    <source>
        <dbReference type="EMBL" id="KGO96387.1"/>
    </source>
</evidence>
<reference evidence="8" key="1">
    <citation type="submission" date="2013-09" db="EMBL/GenBank/DDBJ databases">
        <authorList>
            <person name="Zeng Z."/>
            <person name="Chen C."/>
        </authorList>
    </citation>
    <scope>NUCLEOTIDE SEQUENCE [LARGE SCALE GENOMIC DNA]</scope>
    <source>
        <strain evidence="8">DK69</strain>
    </source>
</reference>
<dbReference type="InterPro" id="IPR005171">
    <property type="entry name" value="Cyt_c_oxidase_su4_prok"/>
</dbReference>
<dbReference type="Proteomes" id="UP000030149">
    <property type="component" value="Unassembled WGS sequence"/>
</dbReference>
<dbReference type="AlphaFoldDB" id="A0A0A2MUP7"/>
<keyword evidence="2" id="KW-1003">Cell membrane</keyword>
<comment type="caution">
    <text evidence="7">The sequence shown here is derived from an EMBL/GenBank/DDBJ whole genome shotgun (WGS) entry which is preliminary data.</text>
</comment>
<evidence type="ECO:0000313" key="8">
    <source>
        <dbReference type="Proteomes" id="UP000030149"/>
    </source>
</evidence>
<keyword evidence="3 6" id="KW-0812">Transmembrane</keyword>
<evidence type="ECO:0000256" key="2">
    <source>
        <dbReference type="ARBA" id="ARBA00022475"/>
    </source>
</evidence>
<dbReference type="STRING" id="1107311.Q767_05610"/>
<dbReference type="Pfam" id="PF03626">
    <property type="entry name" value="COX4_pro"/>
    <property type="match status" value="1"/>
</dbReference>
<keyword evidence="8" id="KW-1185">Reference proteome</keyword>
<evidence type="ECO:0000256" key="3">
    <source>
        <dbReference type="ARBA" id="ARBA00022692"/>
    </source>
</evidence>
<evidence type="ECO:0000256" key="1">
    <source>
        <dbReference type="ARBA" id="ARBA00004651"/>
    </source>
</evidence>
<keyword evidence="5 6" id="KW-0472">Membrane</keyword>
<evidence type="ECO:0000256" key="4">
    <source>
        <dbReference type="ARBA" id="ARBA00022989"/>
    </source>
</evidence>
<evidence type="ECO:0000256" key="5">
    <source>
        <dbReference type="ARBA" id="ARBA00023136"/>
    </source>
</evidence>
<feature type="transmembrane region" description="Helical" evidence="6">
    <location>
        <begin position="63"/>
        <end position="80"/>
    </location>
</feature>
<dbReference type="EMBL" id="JRLZ01000004">
    <property type="protein sequence ID" value="KGO96387.1"/>
    <property type="molecule type" value="Genomic_DNA"/>
</dbReference>
<dbReference type="RefSeq" id="WP_035630022.1">
    <property type="nucleotide sequence ID" value="NZ_JRLZ01000004.1"/>
</dbReference>
<reference evidence="7 8" key="2">
    <citation type="journal article" date="2015" name="Stand. Genomic Sci.">
        <title>High quality draft genomic sequence of Flavobacterium enshiense DK69(T) and comparison among Flavobacterium genomes.</title>
        <authorList>
            <person name="Zeng Z."/>
            <person name="Chen C."/>
            <person name="Du H."/>
            <person name="Wang G."/>
            <person name="Li M."/>
        </authorList>
    </citation>
    <scope>NUCLEOTIDE SEQUENCE [LARGE SCALE GENOMIC DNA]</scope>
    <source>
        <strain evidence="7 8">DK69</strain>
    </source>
</reference>
<feature type="transmembrane region" description="Helical" evidence="6">
    <location>
        <begin position="29"/>
        <end position="51"/>
    </location>
</feature>
<proteinExistence type="predicted"/>
<organism evidence="7 8">
    <name type="scientific">Flavobacterium enshiense DK69</name>
    <dbReference type="NCBI Taxonomy" id="1107311"/>
    <lineage>
        <taxon>Bacteria</taxon>
        <taxon>Pseudomonadati</taxon>
        <taxon>Bacteroidota</taxon>
        <taxon>Flavobacteriia</taxon>
        <taxon>Flavobacteriales</taxon>
        <taxon>Flavobacteriaceae</taxon>
        <taxon>Flavobacterium</taxon>
    </lineage>
</organism>
<keyword evidence="4 6" id="KW-1133">Transmembrane helix</keyword>
<name>A0A0A2MUP7_9FLAO</name>
<dbReference type="PATRIC" id="fig|1107311.5.peg.2319"/>
<gene>
    <name evidence="7" type="ORF">Q767_05610</name>
</gene>
<comment type="subcellular location">
    <subcellularLocation>
        <location evidence="1">Cell membrane</location>
        <topology evidence="1">Multi-pass membrane protein</topology>
    </subcellularLocation>
</comment>
<evidence type="ECO:0000256" key="6">
    <source>
        <dbReference type="SAM" id="Phobius"/>
    </source>
</evidence>
<evidence type="ECO:0008006" key="9">
    <source>
        <dbReference type="Google" id="ProtNLM"/>
    </source>
</evidence>
<protein>
    <recommendedName>
        <fullName evidence="9">Cytochrome C oxidase subunit IV</fullName>
    </recommendedName>
</protein>
<sequence length="81" mass="8964">MKNPLTLCYGLLILLTITAAILSNSVTLSGLLISLIMGISFIKFYLVAFNFMELKKANLTWKISLLFVVGITILPIILISF</sequence>
<dbReference type="GO" id="GO:0005886">
    <property type="term" value="C:plasma membrane"/>
    <property type="evidence" value="ECO:0007669"/>
    <property type="project" value="UniProtKB-SubCell"/>
</dbReference>
<accession>A0A0A2MUP7</accession>